<evidence type="ECO:0000259" key="11">
    <source>
        <dbReference type="Pfam" id="PF04234"/>
    </source>
</evidence>
<dbReference type="InterPro" id="IPR008457">
    <property type="entry name" value="Cu-R_CopD_dom"/>
</dbReference>
<keyword evidence="2" id="KW-1003">Cell membrane</keyword>
<keyword evidence="3 9" id="KW-0812">Transmembrane</keyword>
<feature type="transmembrane region" description="Helical" evidence="9">
    <location>
        <begin position="199"/>
        <end position="218"/>
    </location>
</feature>
<feature type="transmembrane region" description="Helical" evidence="9">
    <location>
        <begin position="333"/>
        <end position="355"/>
    </location>
</feature>
<evidence type="ECO:0000313" key="14">
    <source>
        <dbReference type="Proteomes" id="UP001149140"/>
    </source>
</evidence>
<comment type="caution">
    <text evidence="13">The sequence shown here is derived from an EMBL/GenBank/DDBJ whole genome shotgun (WGS) entry which is preliminary data.</text>
</comment>
<feature type="domain" description="Copper resistance protein D" evidence="12">
    <location>
        <begin position="369"/>
        <end position="474"/>
    </location>
</feature>
<evidence type="ECO:0000256" key="5">
    <source>
        <dbReference type="ARBA" id="ARBA00022729"/>
    </source>
</evidence>
<evidence type="ECO:0000256" key="2">
    <source>
        <dbReference type="ARBA" id="ARBA00022475"/>
    </source>
</evidence>
<proteinExistence type="predicted"/>
<dbReference type="GO" id="GO:0006825">
    <property type="term" value="P:copper ion transport"/>
    <property type="evidence" value="ECO:0007669"/>
    <property type="project" value="InterPro"/>
</dbReference>
<dbReference type="InterPro" id="IPR032694">
    <property type="entry name" value="CopC/D"/>
</dbReference>
<name>A0A9X3MQJ4_9ACTN</name>
<evidence type="ECO:0000256" key="8">
    <source>
        <dbReference type="ARBA" id="ARBA00023136"/>
    </source>
</evidence>
<dbReference type="RefSeq" id="WP_270038785.1">
    <property type="nucleotide sequence ID" value="NZ_JAPDOD010000004.1"/>
</dbReference>
<keyword evidence="6 9" id="KW-1133">Transmembrane helix</keyword>
<dbReference type="GO" id="GO:0046688">
    <property type="term" value="P:response to copper ion"/>
    <property type="evidence" value="ECO:0007669"/>
    <property type="project" value="InterPro"/>
</dbReference>
<dbReference type="EMBL" id="JAPDOD010000004">
    <property type="protein sequence ID" value="MDA0160016.1"/>
    <property type="molecule type" value="Genomic_DNA"/>
</dbReference>
<feature type="signal peptide" evidence="10">
    <location>
        <begin position="1"/>
        <end position="21"/>
    </location>
</feature>
<keyword evidence="5 10" id="KW-0732">Signal</keyword>
<dbReference type="Gene3D" id="2.60.40.1220">
    <property type="match status" value="1"/>
</dbReference>
<gene>
    <name evidence="13" type="ORF">OM076_07070</name>
</gene>
<organism evidence="13 14">
    <name type="scientific">Solirubrobacter ginsenosidimutans</name>
    <dbReference type="NCBI Taxonomy" id="490573"/>
    <lineage>
        <taxon>Bacteria</taxon>
        <taxon>Bacillati</taxon>
        <taxon>Actinomycetota</taxon>
        <taxon>Thermoleophilia</taxon>
        <taxon>Solirubrobacterales</taxon>
        <taxon>Solirubrobacteraceae</taxon>
        <taxon>Solirubrobacter</taxon>
    </lineage>
</organism>
<evidence type="ECO:0000256" key="10">
    <source>
        <dbReference type="SAM" id="SignalP"/>
    </source>
</evidence>
<evidence type="ECO:0000259" key="12">
    <source>
        <dbReference type="Pfam" id="PF05425"/>
    </source>
</evidence>
<dbReference type="InterPro" id="IPR007348">
    <property type="entry name" value="CopC_dom"/>
</dbReference>
<feature type="transmembrane region" description="Helical" evidence="9">
    <location>
        <begin position="245"/>
        <end position="266"/>
    </location>
</feature>
<evidence type="ECO:0000313" key="13">
    <source>
        <dbReference type="EMBL" id="MDA0160016.1"/>
    </source>
</evidence>
<evidence type="ECO:0000256" key="1">
    <source>
        <dbReference type="ARBA" id="ARBA00004651"/>
    </source>
</evidence>
<feature type="transmembrane region" description="Helical" evidence="9">
    <location>
        <begin position="376"/>
        <end position="394"/>
    </location>
</feature>
<accession>A0A9X3MQJ4</accession>
<keyword evidence="8 9" id="KW-0472">Membrane</keyword>
<keyword evidence="14" id="KW-1185">Reference proteome</keyword>
<protein>
    <submittedName>
        <fullName evidence="13">CopD family protein</fullName>
    </submittedName>
</protein>
<dbReference type="Pfam" id="PF05425">
    <property type="entry name" value="CopD"/>
    <property type="match status" value="1"/>
</dbReference>
<dbReference type="PANTHER" id="PTHR34820:SF4">
    <property type="entry name" value="INNER MEMBRANE PROTEIN YEBZ"/>
    <property type="match status" value="1"/>
</dbReference>
<feature type="domain" description="CopC" evidence="11">
    <location>
        <begin position="22"/>
        <end position="118"/>
    </location>
</feature>
<sequence length="605" mass="62460">MKRLPVIVLAVLLIWAPQAQAHAKLDRAVPADGAHLRKGPGSIAFYFNEVIEANFGALRVFDAGGNEVETGSVFRPEGNDEALAIALKPNLPEGTYTATYRIISADSHPVAGSTTFSVGNPAAGAVAGKRVLPPPQITSGKVTSTAFWADRWIGFLALGLALGVPFFVVWSWWRTLAAEAGGGEEWLQASAGFDRRARLLTAGAVVAGTLATAVALPLEAASAGGTTFWAALNSDTLDEVLNTRFGSLMTLRLAAWLLLGVLLAAITARGRTAVMRPASLGATGLAPRRPVSPELAALLLLPAGSLLVSPALSGHARTQSSAWLLLPSDVIHVSAMCVWLGGLAALAIALPAALAPLEPSARARVALGALGRFSPLALASVIALAITGTVQAIVEVGGFPALVDTGYGRAVVIKVVLLLALIGLGAANRQRLLPALERAVAAGVEPSRVADWLRRNVRVEVAVICLVLAVTAALVAYAPANERNSQAAAATVVRSTGAPSAGRVTIGPVLVRYTVDPGRVGPNHINLFVRNPDGGASTRAKEVRVAMSLPSLGIAPLKPTVESLGGGHFVVSGAPLRLAGTWSIEVTVRTSEFDENSATIKVPIG</sequence>
<evidence type="ECO:0000256" key="9">
    <source>
        <dbReference type="SAM" id="Phobius"/>
    </source>
</evidence>
<dbReference type="PANTHER" id="PTHR34820">
    <property type="entry name" value="INNER MEMBRANE PROTEIN YEBZ"/>
    <property type="match status" value="1"/>
</dbReference>
<feature type="transmembrane region" description="Helical" evidence="9">
    <location>
        <begin position="457"/>
        <end position="478"/>
    </location>
</feature>
<dbReference type="GO" id="GO:0042597">
    <property type="term" value="C:periplasmic space"/>
    <property type="evidence" value="ECO:0007669"/>
    <property type="project" value="InterPro"/>
</dbReference>
<dbReference type="GO" id="GO:0005886">
    <property type="term" value="C:plasma membrane"/>
    <property type="evidence" value="ECO:0007669"/>
    <property type="project" value="UniProtKB-SubCell"/>
</dbReference>
<evidence type="ECO:0000256" key="3">
    <source>
        <dbReference type="ARBA" id="ARBA00022692"/>
    </source>
</evidence>
<dbReference type="InterPro" id="IPR014756">
    <property type="entry name" value="Ig_E-set"/>
</dbReference>
<evidence type="ECO:0000256" key="4">
    <source>
        <dbReference type="ARBA" id="ARBA00022723"/>
    </source>
</evidence>
<keyword evidence="4" id="KW-0479">Metal-binding</keyword>
<evidence type="ECO:0000256" key="7">
    <source>
        <dbReference type="ARBA" id="ARBA00023008"/>
    </source>
</evidence>
<evidence type="ECO:0000256" key="6">
    <source>
        <dbReference type="ARBA" id="ARBA00022989"/>
    </source>
</evidence>
<feature type="chain" id="PRO_5040896456" evidence="10">
    <location>
        <begin position="22"/>
        <end position="605"/>
    </location>
</feature>
<feature type="transmembrane region" description="Helical" evidence="9">
    <location>
        <begin position="295"/>
        <end position="313"/>
    </location>
</feature>
<dbReference type="Proteomes" id="UP001149140">
    <property type="component" value="Unassembled WGS sequence"/>
</dbReference>
<reference evidence="13" key="1">
    <citation type="submission" date="2022-10" db="EMBL/GenBank/DDBJ databases">
        <title>The WGS of Solirubrobacter ginsenosidimutans DSM 21036.</title>
        <authorList>
            <person name="Jiang Z."/>
        </authorList>
    </citation>
    <scope>NUCLEOTIDE SEQUENCE</scope>
    <source>
        <strain evidence="13">DSM 21036</strain>
    </source>
</reference>
<dbReference type="Pfam" id="PF04234">
    <property type="entry name" value="CopC"/>
    <property type="match status" value="1"/>
</dbReference>
<dbReference type="InterPro" id="IPR014755">
    <property type="entry name" value="Cu-Rt/internalin_Ig-like"/>
</dbReference>
<comment type="subcellular location">
    <subcellularLocation>
        <location evidence="1">Cell membrane</location>
        <topology evidence="1">Multi-pass membrane protein</topology>
    </subcellularLocation>
</comment>
<dbReference type="SUPFAM" id="SSF81296">
    <property type="entry name" value="E set domains"/>
    <property type="match status" value="1"/>
</dbReference>
<keyword evidence="7" id="KW-0186">Copper</keyword>
<feature type="transmembrane region" description="Helical" evidence="9">
    <location>
        <begin position="406"/>
        <end position="427"/>
    </location>
</feature>
<dbReference type="GO" id="GO:0005507">
    <property type="term" value="F:copper ion binding"/>
    <property type="evidence" value="ECO:0007669"/>
    <property type="project" value="InterPro"/>
</dbReference>
<dbReference type="AlphaFoldDB" id="A0A9X3MQJ4"/>
<feature type="transmembrane region" description="Helical" evidence="9">
    <location>
        <begin position="152"/>
        <end position="173"/>
    </location>
</feature>